<reference evidence="12 13" key="2">
    <citation type="submission" date="2020-04" db="EMBL/GenBank/DDBJ databases">
        <title>Genome sequencing and assembly of multiple isolates from the Colletotrichum gloeosporioides species complex.</title>
        <authorList>
            <person name="Gan P."/>
            <person name="Shirasu K."/>
        </authorList>
    </citation>
    <scope>NUCLEOTIDE SEQUENCE [LARGE SCALE GENOMIC DNA]</scope>
    <source>
        <strain evidence="12 13">Nara gc5</strain>
    </source>
</reference>
<evidence type="ECO:0000256" key="10">
    <source>
        <dbReference type="RuleBase" id="RU365028"/>
    </source>
</evidence>
<evidence type="ECO:0000256" key="4">
    <source>
        <dbReference type="ARBA" id="ARBA00022568"/>
    </source>
</evidence>
<dbReference type="InterPro" id="IPR004837">
    <property type="entry name" value="NaCa_Exmemb"/>
</dbReference>
<evidence type="ECO:0000256" key="5">
    <source>
        <dbReference type="ARBA" id="ARBA00022692"/>
    </source>
</evidence>
<evidence type="ECO:0000259" key="11">
    <source>
        <dbReference type="Pfam" id="PF01699"/>
    </source>
</evidence>
<keyword evidence="3 10" id="KW-0813">Transport</keyword>
<sequence length="401" mass="43249">MPTERSPLLLSRASDGPMSSSFYKAWHETKTIMLSNHLHWLLVTVPFAISAPKRSWSPVTVFTVNSFAIMPLSAVLSFAIERISMNLGTELRELLRATSGNAAEFVVGILALKHDLFTLARSIVLGSILFSLLPNMGLCFFLGGIANMRDRVTVLGSEQCFPQGTAQTICTVIAVPMTSVAMSAILSSEFGDEHPAKRDQSILAFSRGAAIIFLLLYVTYHWFKSRTHSDLFCDETPPDETEDSVISIVAATAVLAITVALAVICADNLVGSINPFAEVTHVGPDFIGFMLVPIAINAAKASAAVGKATRNRMDLAMDIILNSITETGLLVAPCLVILAWALFHKSMTLQFELVPTVTYVFATLAAAVVVRDGRSNYLEGALLLGFYLIIGLAVFFGPVDG</sequence>
<dbReference type="AlphaFoldDB" id="A0A7J6IE23"/>
<comment type="subcellular location">
    <subcellularLocation>
        <location evidence="1">Endomembrane system</location>
        <topology evidence="1">Multi-pass membrane protein</topology>
    </subcellularLocation>
    <subcellularLocation>
        <location evidence="10">Vacuole membrane</location>
    </subcellularLocation>
</comment>
<evidence type="ECO:0000256" key="7">
    <source>
        <dbReference type="ARBA" id="ARBA00022989"/>
    </source>
</evidence>
<feature type="domain" description="Sodium/calcium exchanger membrane region" evidence="11">
    <location>
        <begin position="252"/>
        <end position="393"/>
    </location>
</feature>
<comment type="caution">
    <text evidence="10">Lacks conserved residue(s) required for the propagation of feature annotation.</text>
</comment>
<feature type="transmembrane region" description="Helical" evidence="10">
    <location>
        <begin position="319"/>
        <end position="343"/>
    </location>
</feature>
<reference evidence="12 13" key="1">
    <citation type="submission" date="2012-08" db="EMBL/GenBank/DDBJ databases">
        <authorList>
            <person name="Gan P.H.P."/>
            <person name="Ikeda K."/>
            <person name="Irieda H."/>
            <person name="Narusaka M."/>
            <person name="O'Connell R.J."/>
            <person name="Narusaka Y."/>
            <person name="Takano Y."/>
            <person name="Kubo Y."/>
            <person name="Shirasu K."/>
        </authorList>
    </citation>
    <scope>NUCLEOTIDE SEQUENCE [LARGE SCALE GENOMIC DNA]</scope>
    <source>
        <strain evidence="12 13">Nara gc5</strain>
    </source>
</reference>
<keyword evidence="13" id="KW-1185">Reference proteome</keyword>
<dbReference type="GO" id="GO:0006874">
    <property type="term" value="P:intracellular calcium ion homeostasis"/>
    <property type="evidence" value="ECO:0007669"/>
    <property type="project" value="TreeGrafter"/>
</dbReference>
<evidence type="ECO:0000313" key="12">
    <source>
        <dbReference type="EMBL" id="KAF4474492.1"/>
    </source>
</evidence>
<keyword evidence="7 10" id="KW-1133">Transmembrane helix</keyword>
<organism evidence="12 13">
    <name type="scientific">Colletotrichum fructicola (strain Nara gc5)</name>
    <name type="common">Anthracnose fungus</name>
    <name type="synonym">Colletotrichum gloeosporioides (strain Nara gc5)</name>
    <dbReference type="NCBI Taxonomy" id="1213859"/>
    <lineage>
        <taxon>Eukaryota</taxon>
        <taxon>Fungi</taxon>
        <taxon>Dikarya</taxon>
        <taxon>Ascomycota</taxon>
        <taxon>Pezizomycotina</taxon>
        <taxon>Sordariomycetes</taxon>
        <taxon>Hypocreomycetidae</taxon>
        <taxon>Glomerellales</taxon>
        <taxon>Glomerellaceae</taxon>
        <taxon>Colletotrichum</taxon>
        <taxon>Colletotrichum gloeosporioides species complex</taxon>
    </lineage>
</organism>
<protein>
    <recommendedName>
        <fullName evidence="10">Vacuolar calcium ion transporter</fullName>
    </recommendedName>
</protein>
<keyword evidence="5 10" id="KW-0812">Transmembrane</keyword>
<dbReference type="GO" id="GO:0015369">
    <property type="term" value="F:calcium:proton antiporter activity"/>
    <property type="evidence" value="ECO:0007669"/>
    <property type="project" value="UniProtKB-UniRule"/>
</dbReference>
<dbReference type="InterPro" id="IPR004798">
    <property type="entry name" value="CAX-like"/>
</dbReference>
<name>A0A7J6IE23_COLFN</name>
<dbReference type="InterPro" id="IPR044880">
    <property type="entry name" value="NCX_ion-bd_dom_sf"/>
</dbReference>
<dbReference type="PANTHER" id="PTHR31503:SF22">
    <property type="entry name" value="VACUOLAR CALCIUM ION TRANSPORTER"/>
    <property type="match status" value="1"/>
</dbReference>
<dbReference type="InterPro" id="IPR004713">
    <property type="entry name" value="CaH_exchang"/>
</dbReference>
<dbReference type="GO" id="GO:0000329">
    <property type="term" value="C:fungal-type vacuole membrane"/>
    <property type="evidence" value="ECO:0007669"/>
    <property type="project" value="TreeGrafter"/>
</dbReference>
<keyword evidence="10" id="KW-0926">Vacuole</keyword>
<dbReference type="GO" id="GO:0012505">
    <property type="term" value="C:endomembrane system"/>
    <property type="evidence" value="ECO:0007669"/>
    <property type="project" value="UniProtKB-SubCell"/>
</dbReference>
<comment type="function">
    <text evidence="10">Has a role in promoting intracellular calcium ion sequestration via the exchange of calcium ions for hydrogen ions across the vacuolar membrane. Involved also in manganese ion homeostasis via its uptake into the vacuole.</text>
</comment>
<keyword evidence="4 10" id="KW-0109">Calcium transport</keyword>
<comment type="caution">
    <text evidence="12">The sequence shown here is derived from an EMBL/GenBank/DDBJ whole genome shotgun (WGS) entry which is preliminary data.</text>
</comment>
<evidence type="ECO:0000256" key="6">
    <source>
        <dbReference type="ARBA" id="ARBA00022837"/>
    </source>
</evidence>
<accession>A0A7J6IE23</accession>
<dbReference type="Pfam" id="PF01699">
    <property type="entry name" value="Na_Ca_ex"/>
    <property type="match status" value="2"/>
</dbReference>
<evidence type="ECO:0000256" key="2">
    <source>
        <dbReference type="ARBA" id="ARBA00008170"/>
    </source>
</evidence>
<dbReference type="PANTHER" id="PTHR31503">
    <property type="entry name" value="VACUOLAR CALCIUM ION TRANSPORTER"/>
    <property type="match status" value="1"/>
</dbReference>
<keyword evidence="9 10" id="KW-0472">Membrane</keyword>
<keyword evidence="6 10" id="KW-0106">Calcium</keyword>
<evidence type="ECO:0000313" key="13">
    <source>
        <dbReference type="Proteomes" id="UP000011096"/>
    </source>
</evidence>
<evidence type="ECO:0000256" key="8">
    <source>
        <dbReference type="ARBA" id="ARBA00023065"/>
    </source>
</evidence>
<feature type="domain" description="Sodium/calcium exchanger membrane region" evidence="11">
    <location>
        <begin position="60"/>
        <end position="224"/>
    </location>
</feature>
<keyword evidence="8 10" id="KW-0406">Ion transport</keyword>
<dbReference type="Proteomes" id="UP000011096">
    <property type="component" value="Unassembled WGS sequence"/>
</dbReference>
<comment type="similarity">
    <text evidence="2 10">Belongs to the Ca(2+):cation antiporter (CaCA) (TC 2.A.19) family.</text>
</comment>
<evidence type="ECO:0000256" key="3">
    <source>
        <dbReference type="ARBA" id="ARBA00022448"/>
    </source>
</evidence>
<feature type="transmembrane region" description="Helical" evidence="10">
    <location>
        <begin position="166"/>
        <end position="190"/>
    </location>
</feature>
<feature type="transmembrane region" description="Helical" evidence="10">
    <location>
        <begin position="377"/>
        <end position="396"/>
    </location>
</feature>
<dbReference type="GeneID" id="43611561"/>
<dbReference type="OrthoDB" id="4834628at2759"/>
<gene>
    <name evidence="12" type="primary">vcx1-2</name>
    <name evidence="12" type="ORF">CGGC5_v016995</name>
</gene>
<dbReference type="NCBIfam" id="TIGR00378">
    <property type="entry name" value="cax"/>
    <property type="match status" value="1"/>
</dbReference>
<feature type="transmembrane region" description="Helical" evidence="10">
    <location>
        <begin position="123"/>
        <end position="146"/>
    </location>
</feature>
<keyword evidence="10" id="KW-0050">Antiport</keyword>
<dbReference type="Gene3D" id="1.20.1420.30">
    <property type="entry name" value="NCX, central ion-binding region"/>
    <property type="match status" value="1"/>
</dbReference>
<feature type="transmembrane region" description="Helical" evidence="10">
    <location>
        <begin position="245"/>
        <end position="266"/>
    </location>
</feature>
<dbReference type="EMBL" id="ANPB02000011">
    <property type="protein sequence ID" value="KAF4474492.1"/>
    <property type="molecule type" value="Genomic_DNA"/>
</dbReference>
<feature type="transmembrane region" description="Helical" evidence="10">
    <location>
        <begin position="349"/>
        <end position="370"/>
    </location>
</feature>
<dbReference type="InParanoid" id="A0A7J6IE23"/>
<proteinExistence type="inferred from homology"/>
<evidence type="ECO:0000256" key="1">
    <source>
        <dbReference type="ARBA" id="ARBA00004127"/>
    </source>
</evidence>
<evidence type="ECO:0000256" key="9">
    <source>
        <dbReference type="ARBA" id="ARBA00023136"/>
    </source>
</evidence>
<dbReference type="RefSeq" id="XP_066007034.1">
    <property type="nucleotide sequence ID" value="XM_066153682.1"/>
</dbReference>
<feature type="transmembrane region" description="Helical" evidence="10">
    <location>
        <begin position="202"/>
        <end position="223"/>
    </location>
</feature>